<proteinExistence type="predicted"/>
<dbReference type="EMBL" id="BK032573">
    <property type="protein sequence ID" value="DAF48780.1"/>
    <property type="molecule type" value="Genomic_DNA"/>
</dbReference>
<evidence type="ECO:0000313" key="1">
    <source>
        <dbReference type="EMBL" id="DAF48780.1"/>
    </source>
</evidence>
<accession>A0A8S5SCM1</accession>
<protein>
    <submittedName>
        <fullName evidence="1">Uncharacterized protein</fullName>
    </submittedName>
</protein>
<name>A0A8S5SCM1_9CAUD</name>
<reference evidence="1" key="1">
    <citation type="journal article" date="2021" name="Proc. Natl. Acad. Sci. U.S.A.">
        <title>A Catalog of Tens of Thousands of Viruses from Human Metagenomes Reveals Hidden Associations with Chronic Diseases.</title>
        <authorList>
            <person name="Tisza M.J."/>
            <person name="Buck C.B."/>
        </authorList>
    </citation>
    <scope>NUCLEOTIDE SEQUENCE</scope>
    <source>
        <strain evidence="1">Ctt1f11</strain>
    </source>
</reference>
<organism evidence="1">
    <name type="scientific">Siphoviridae sp. ctt1f11</name>
    <dbReference type="NCBI Taxonomy" id="2827959"/>
    <lineage>
        <taxon>Viruses</taxon>
        <taxon>Duplodnaviria</taxon>
        <taxon>Heunggongvirae</taxon>
        <taxon>Uroviricota</taxon>
        <taxon>Caudoviricetes</taxon>
    </lineage>
</organism>
<sequence>MNENEVVYEADEYDRASVEFLASEFMIENRRQPTIEELHVLQTGFTAGIKFMNKLIEESCNE</sequence>